<feature type="compositionally biased region" description="Low complexity" evidence="1">
    <location>
        <begin position="47"/>
        <end position="64"/>
    </location>
</feature>
<gene>
    <name evidence="2" type="ORF">EBH_0084070</name>
</gene>
<dbReference type="VEuPathDB" id="ToxoDB:EBH_0084070"/>
<dbReference type="Proteomes" id="UP000030750">
    <property type="component" value="Unassembled WGS sequence"/>
</dbReference>
<organism evidence="2 3">
    <name type="scientific">Eimeria brunetti</name>
    <dbReference type="NCBI Taxonomy" id="51314"/>
    <lineage>
        <taxon>Eukaryota</taxon>
        <taxon>Sar</taxon>
        <taxon>Alveolata</taxon>
        <taxon>Apicomplexa</taxon>
        <taxon>Conoidasida</taxon>
        <taxon>Coccidia</taxon>
        <taxon>Eucoccidiorida</taxon>
        <taxon>Eimeriorina</taxon>
        <taxon>Eimeriidae</taxon>
        <taxon>Eimeria</taxon>
    </lineage>
</organism>
<accession>U6LVM3</accession>
<feature type="region of interest" description="Disordered" evidence="1">
    <location>
        <begin position="220"/>
        <end position="254"/>
    </location>
</feature>
<feature type="compositionally biased region" description="Polar residues" evidence="1">
    <location>
        <begin position="21"/>
        <end position="31"/>
    </location>
</feature>
<sequence length="254" mass="27669">MLNAQQRQAFVQQLQQLEASLDSTDTLSSPAQHRKAQASGPATSAVPGGAPAGNGALQGPQGALEESRQGGDSQGAPQEAPQRAPLGAPKRVSGGPTVSGALMKALGVKTQMFLPDHFLGDAERICNDFKMERRQEERREKGEKSEGPLCAPSLETVLQLLLLRLQRWWGRDMLAFLSLMSPYLELEHFVPLDPTCRPPEEYWVVPLTQQQWAARQQQRLQQQQQQQQQQKEGVQGGKEPIGQGSFSAAAAGQG</sequence>
<evidence type="ECO:0000313" key="3">
    <source>
        <dbReference type="Proteomes" id="UP000030750"/>
    </source>
</evidence>
<proteinExistence type="predicted"/>
<reference evidence="2" key="1">
    <citation type="submission" date="2013-10" db="EMBL/GenBank/DDBJ databases">
        <title>Genomic analysis of the causative agents of coccidiosis in chickens.</title>
        <authorList>
            <person name="Reid A.J."/>
            <person name="Blake D."/>
            <person name="Billington K."/>
            <person name="Browne H."/>
            <person name="Dunn M."/>
            <person name="Hung S."/>
            <person name="Kawahara F."/>
            <person name="Miranda-Saavedra D."/>
            <person name="Mourier T."/>
            <person name="Nagra H."/>
            <person name="Otto T.D."/>
            <person name="Rawlings N."/>
            <person name="Sanchez A."/>
            <person name="Sanders M."/>
            <person name="Subramaniam C."/>
            <person name="Tay Y."/>
            <person name="Dear P."/>
            <person name="Doerig C."/>
            <person name="Gruber A."/>
            <person name="Parkinson J."/>
            <person name="Shirley M."/>
            <person name="Wan K.L."/>
            <person name="Berriman M."/>
            <person name="Tomley F."/>
            <person name="Pain A."/>
        </authorList>
    </citation>
    <scope>NUCLEOTIDE SEQUENCE [LARGE SCALE GENOMIC DNA]</scope>
    <source>
        <strain evidence="2">Houghton</strain>
    </source>
</reference>
<feature type="compositionally biased region" description="Low complexity" evidence="1">
    <location>
        <begin position="242"/>
        <end position="254"/>
    </location>
</feature>
<protein>
    <submittedName>
        <fullName evidence="2">Uncharacterized protein</fullName>
    </submittedName>
</protein>
<dbReference type="AlphaFoldDB" id="U6LVM3"/>
<reference evidence="2" key="2">
    <citation type="submission" date="2013-10" db="EMBL/GenBank/DDBJ databases">
        <authorList>
            <person name="Aslett M."/>
        </authorList>
    </citation>
    <scope>NUCLEOTIDE SEQUENCE [LARGE SCALE GENOMIC DNA]</scope>
    <source>
        <strain evidence="2">Houghton</strain>
    </source>
</reference>
<keyword evidence="3" id="KW-1185">Reference proteome</keyword>
<evidence type="ECO:0000313" key="2">
    <source>
        <dbReference type="EMBL" id="CDJ54186.1"/>
    </source>
</evidence>
<dbReference type="EMBL" id="HG714022">
    <property type="protein sequence ID" value="CDJ54186.1"/>
    <property type="molecule type" value="Genomic_DNA"/>
</dbReference>
<evidence type="ECO:0000256" key="1">
    <source>
        <dbReference type="SAM" id="MobiDB-lite"/>
    </source>
</evidence>
<feature type="compositionally biased region" description="Low complexity" evidence="1">
    <location>
        <begin position="220"/>
        <end position="230"/>
    </location>
</feature>
<feature type="region of interest" description="Disordered" evidence="1">
    <location>
        <begin position="21"/>
        <end position="95"/>
    </location>
</feature>
<name>U6LVM3_9EIME</name>